<name>A0A8J8FJG7_9BACT</name>
<dbReference type="EMBL" id="WHPF01000018">
    <property type="protein sequence ID" value="NNV57757.1"/>
    <property type="molecule type" value="Genomic_DNA"/>
</dbReference>
<feature type="coiled-coil region" evidence="1">
    <location>
        <begin position="321"/>
        <end position="348"/>
    </location>
</feature>
<dbReference type="AlphaFoldDB" id="A0A8J8FJG7"/>
<dbReference type="RefSeq" id="WP_171609703.1">
    <property type="nucleotide sequence ID" value="NZ_WHPF01000018.1"/>
</dbReference>
<keyword evidence="3" id="KW-1185">Reference proteome</keyword>
<organism evidence="2 3">
    <name type="scientific">Limnovirga soli</name>
    <dbReference type="NCBI Taxonomy" id="2656915"/>
    <lineage>
        <taxon>Bacteria</taxon>
        <taxon>Pseudomonadati</taxon>
        <taxon>Bacteroidota</taxon>
        <taxon>Chitinophagia</taxon>
        <taxon>Chitinophagales</taxon>
        <taxon>Chitinophagaceae</taxon>
        <taxon>Limnovirga</taxon>
    </lineage>
</organism>
<proteinExistence type="predicted"/>
<evidence type="ECO:0000313" key="2">
    <source>
        <dbReference type="EMBL" id="NNV57757.1"/>
    </source>
</evidence>
<comment type="caution">
    <text evidence="2">The sequence shown here is derived from an EMBL/GenBank/DDBJ whole genome shotgun (WGS) entry which is preliminary data.</text>
</comment>
<evidence type="ECO:0000256" key="1">
    <source>
        <dbReference type="SAM" id="Coils"/>
    </source>
</evidence>
<dbReference type="Proteomes" id="UP000598971">
    <property type="component" value="Unassembled WGS sequence"/>
</dbReference>
<reference evidence="2" key="1">
    <citation type="submission" date="2019-10" db="EMBL/GenBank/DDBJ databases">
        <title>Draft genome sequence of Panacibacter sp. KCS-6.</title>
        <authorList>
            <person name="Yim K.J."/>
        </authorList>
    </citation>
    <scope>NUCLEOTIDE SEQUENCE</scope>
    <source>
        <strain evidence="2">KCS-6</strain>
    </source>
</reference>
<protein>
    <submittedName>
        <fullName evidence="2">Uncharacterized protein</fullName>
    </submittedName>
</protein>
<gene>
    <name evidence="2" type="ORF">GD597_19970</name>
</gene>
<sequence length="544" mass="62554">MASYNYHPKTTAKLGFPIDSRRPFEDKSTNGYLEWKSFSTDNKNIGAEVEFQIEEVTTREELYKKLSLDIKVEAKFGLTNASASLDWEKEVHFNEKNIIYVFNAKKLYIPENVNGVLEFSDKGKQFWKTSTKNKTIIEFQRVVGNEVVTSLQRGNNVTLIYSFNCISVEQKESVRAKLEVSWTTGNVNIDFESEYKQKNESLTIGVYGYQSGIGTTKLEPKLSEIIDTEPGNMPVIKEKIKDILGNISAENRESSPIMVYNTRQISDIFEISNSKFYSEFIDAIELNSVIDESCIKLSNLAFENLVNHEELSELNKVWNRADFKENSKEIIQQKLMELEAQRNLILKQFKLCINAKTENDCVIKINTVSVLNYSDVVVLPFILPLTWSNNTKADQEKHDSDFGTFTTTFYPTVHIKFPKAINSFYMIKNGVRINFFNKETVLQIQKNNGSFDGIWETKQVDFHVEVWAWHSVNVEQTRQNKNIEHIARELQNEYKLEIIMDDGTTHEVNIGNAGKPISLPKEYFSNVPQTILDSQFSGNNLKLV</sequence>
<keyword evidence="1" id="KW-0175">Coiled coil</keyword>
<accession>A0A8J8FJG7</accession>
<evidence type="ECO:0000313" key="3">
    <source>
        <dbReference type="Proteomes" id="UP000598971"/>
    </source>
</evidence>